<keyword evidence="2" id="KW-0812">Transmembrane</keyword>
<dbReference type="KEGG" id="mind:mvi_16350"/>
<evidence type="ECO:0000256" key="1">
    <source>
        <dbReference type="SAM" id="MobiDB-lite"/>
    </source>
</evidence>
<evidence type="ECO:0000313" key="3">
    <source>
        <dbReference type="EMBL" id="BCM83174.1"/>
    </source>
</evidence>
<feature type="compositionally biased region" description="Basic and acidic residues" evidence="1">
    <location>
        <begin position="67"/>
        <end position="81"/>
    </location>
</feature>
<accession>A0A8H8WRT0</accession>
<evidence type="ECO:0000256" key="2">
    <source>
        <dbReference type="SAM" id="Phobius"/>
    </source>
</evidence>
<keyword evidence="2" id="KW-1133">Transmembrane helix</keyword>
<feature type="compositionally biased region" description="Pro residues" evidence="1">
    <location>
        <begin position="110"/>
        <end position="120"/>
    </location>
</feature>
<organism evidence="3 4">
    <name type="scientific">Methylobacterium indicum</name>
    <dbReference type="NCBI Taxonomy" id="1775910"/>
    <lineage>
        <taxon>Bacteria</taxon>
        <taxon>Pseudomonadati</taxon>
        <taxon>Pseudomonadota</taxon>
        <taxon>Alphaproteobacteria</taxon>
        <taxon>Hyphomicrobiales</taxon>
        <taxon>Methylobacteriaceae</taxon>
        <taxon>Methylobacterium</taxon>
    </lineage>
</organism>
<dbReference type="EMBL" id="AP024145">
    <property type="protein sequence ID" value="BCM83174.1"/>
    <property type="molecule type" value="Genomic_DNA"/>
</dbReference>
<dbReference type="RefSeq" id="WP_207182252.1">
    <property type="nucleotide sequence ID" value="NZ_AP024145.1"/>
</dbReference>
<feature type="region of interest" description="Disordered" evidence="1">
    <location>
        <begin position="67"/>
        <end position="172"/>
    </location>
</feature>
<sequence>MADYYPLLARALEALPDRSPDLRHTVYERARAALIGQLRSLDPPLSEADIEAERVSLDRAIARLEIEHGGQPDPAAREAHPEPSPPAPAADATPAPSPAEPEAKPGLPRATPPAPLPDPAPHTADALPEAGPPVELKLPPARPRTPEPAAEEPGTETAAGGPQRPRLDVVAPKRDRSRLVRNGIVAAVLASIVGAIAVTAWSLRDNPAALPTGFAENGPNRPAEAQDSKFADRVGGERAPQAPAPAPAPAAPQGGTARPAPTPDLAVAQRGTLYEENGPQGSAPKATQARVVWRLDAVNAGQGQPLQTVVRATVDVPDAGLSLAMVLRRNTDATLPASHIIELTFTSTDANRTVRDVGLIQFKDDESSRGSPVSGLPVPVRDNLFLIGLSNLKADIERNTDLLLKRNWIDLPIRYANGNRAILTFEKGNAGEKVLREAFEQWQP</sequence>
<proteinExistence type="predicted"/>
<reference evidence="3" key="1">
    <citation type="submission" date="2020-11" db="EMBL/GenBank/DDBJ databases">
        <title>Complete genome sequence of a novel pathogenic Methylobacterium strain isolated from rice in Vietnam.</title>
        <authorList>
            <person name="Lai K."/>
            <person name="Okazaki S."/>
            <person name="Higashi K."/>
            <person name="Mori H."/>
            <person name="Toyoda A."/>
            <person name="Kurokawa K."/>
        </authorList>
    </citation>
    <scope>NUCLEOTIDE SEQUENCE</scope>
    <source>
        <strain evidence="3">VL1</strain>
    </source>
</reference>
<feature type="region of interest" description="Disordered" evidence="1">
    <location>
        <begin position="233"/>
        <end position="263"/>
    </location>
</feature>
<keyword evidence="2" id="KW-0472">Membrane</keyword>
<protein>
    <submittedName>
        <fullName evidence="3">Uncharacterized protein</fullName>
    </submittedName>
</protein>
<dbReference type="AlphaFoldDB" id="A0A8H8WRT0"/>
<gene>
    <name evidence="3" type="ORF">mvi_16350</name>
</gene>
<evidence type="ECO:0000313" key="4">
    <source>
        <dbReference type="Proteomes" id="UP000663508"/>
    </source>
</evidence>
<feature type="transmembrane region" description="Helical" evidence="2">
    <location>
        <begin position="183"/>
        <end position="203"/>
    </location>
</feature>
<dbReference type="PRINTS" id="PR01217">
    <property type="entry name" value="PRICHEXTENSN"/>
</dbReference>
<name>A0A8H8WRT0_9HYPH</name>
<dbReference type="Proteomes" id="UP000663508">
    <property type="component" value="Chromosome"/>
</dbReference>